<feature type="domain" description="Transposase for insertion sequence element IS21-like C-terminal" evidence="1">
    <location>
        <begin position="284"/>
        <end position="327"/>
    </location>
</feature>
<dbReference type="HOGENOM" id="CLU_020626_1_1_4"/>
<dbReference type="eggNOG" id="COG4584">
    <property type="taxonomic scope" value="Bacteria"/>
</dbReference>
<proteinExistence type="predicted"/>
<dbReference type="InterPro" id="IPR054353">
    <property type="entry name" value="IstA-like_C"/>
</dbReference>
<dbReference type="EMBL" id="CP002021">
    <property type="protein sequence ID" value="ADG32347.1"/>
    <property type="molecule type" value="Genomic_DNA"/>
</dbReference>
<dbReference type="STRING" id="75379.Tint_3015"/>
<evidence type="ECO:0000259" key="1">
    <source>
        <dbReference type="Pfam" id="PF22483"/>
    </source>
</evidence>
<dbReference type="Pfam" id="PF22483">
    <property type="entry name" value="Mu-transpos_C_2"/>
    <property type="match status" value="1"/>
</dbReference>
<organism evidence="2">
    <name type="scientific">Thiomonas intermedia (strain K12)</name>
    <name type="common">Thiobacillus intermedius</name>
    <dbReference type="NCBI Taxonomy" id="75379"/>
    <lineage>
        <taxon>Bacteria</taxon>
        <taxon>Pseudomonadati</taxon>
        <taxon>Pseudomonadota</taxon>
        <taxon>Betaproteobacteria</taxon>
        <taxon>Burkholderiales</taxon>
        <taxon>Thiomonas</taxon>
    </lineage>
</organism>
<name>D5WZE9_THIK1</name>
<gene>
    <name evidence="2" type="ordered locus">Tint_3015</name>
</gene>
<accession>D5WZE9</accession>
<reference evidence="2" key="1">
    <citation type="submission" date="2010-04" db="EMBL/GenBank/DDBJ databases">
        <title>Complete sequence of Thiomonas intermedia K12.</title>
        <authorList>
            <consortium name="US DOE Joint Genome Institute"/>
            <person name="Lucas S."/>
            <person name="Copeland A."/>
            <person name="Lapidus A."/>
            <person name="Cheng J.-F."/>
            <person name="Bruce D."/>
            <person name="Goodwin L."/>
            <person name="Pitluck S."/>
            <person name="Davenport K."/>
            <person name="Detter J.C."/>
            <person name="Han C."/>
            <person name="Tapia R."/>
            <person name="Land M."/>
            <person name="Hauser L."/>
            <person name="Kyrpides N."/>
            <person name="Ovchinnikova G."/>
            <person name="Kerfeld C.A."/>
            <person name="Cannon G.C."/>
            <person name="Heinhorst S."/>
            <person name="Woyke T."/>
        </authorList>
    </citation>
    <scope>NUCLEOTIDE SEQUENCE [LARGE SCALE GENOMIC DNA]</scope>
    <source>
        <strain evidence="2">K12</strain>
    </source>
</reference>
<dbReference type="NCBIfam" id="NF033546">
    <property type="entry name" value="transpos_IS21"/>
    <property type="match status" value="1"/>
</dbReference>
<dbReference type="AlphaFoldDB" id="D5WZE9"/>
<dbReference type="PANTHER" id="PTHR35004">
    <property type="entry name" value="TRANSPOSASE RV3428C-RELATED"/>
    <property type="match status" value="1"/>
</dbReference>
<protein>
    <recommendedName>
        <fullName evidence="1">Transposase for insertion sequence element IS21-like C-terminal domain-containing protein</fullName>
    </recommendedName>
</protein>
<sequence>MATPPEIEAQILRYYHAERWRIGTIAAQLHVHRDTVARVLAQAGLPAVPGVLHRPSAIEPYLPFIGQTLKQFPSLTAARLYAMGRERGYGGRPDHFRHLIARHRPRRAAQAYLRLRTLPGEQAQVDWAHFGHLQIGRARRPLMGFVMVLSWSRQIFLRGHVAAFEAWGGAARVALYDNLKSAVLERRGDAIRLHPTLLALAGHYRYEPRPVAPARGNEKGRVERSIRHIRDAFFAGRRFADLDDLNAQAAAWCMADAGERACPEDASLRVGQAFERERDPLLSLPATPFVCEEVKAVSVGKSPYVRFDLHDDSVPATEVQRTLSVVATHARSWDRGEVIEVKQHVQDLVDSKRAARAHRDTDRLVSAAPACRDLLRQAAERGEPLGRMARALGE</sequence>
<dbReference type="KEGG" id="tin:Tint_3015"/>
<evidence type="ECO:0000313" key="2">
    <source>
        <dbReference type="EMBL" id="ADG32347.1"/>
    </source>
</evidence>